<gene>
    <name evidence="2" type="ORF">EYC87_09670</name>
</gene>
<evidence type="ECO:0000256" key="1">
    <source>
        <dbReference type="SAM" id="Phobius"/>
    </source>
</evidence>
<dbReference type="EMBL" id="SHNP01000003">
    <property type="protein sequence ID" value="MCX2973845.1"/>
    <property type="molecule type" value="Genomic_DNA"/>
</dbReference>
<reference evidence="2" key="1">
    <citation type="submission" date="2019-02" db="EMBL/GenBank/DDBJ databases">
        <authorList>
            <person name="Li S.-H."/>
        </authorList>
    </citation>
    <scope>NUCLEOTIDE SEQUENCE</scope>
    <source>
        <strain evidence="2">IMCC8485</strain>
    </source>
</reference>
<feature type="transmembrane region" description="Helical" evidence="1">
    <location>
        <begin position="14"/>
        <end position="35"/>
    </location>
</feature>
<keyword evidence="1" id="KW-0812">Transmembrane</keyword>
<evidence type="ECO:0008006" key="4">
    <source>
        <dbReference type="Google" id="ProtNLM"/>
    </source>
</evidence>
<evidence type="ECO:0000313" key="2">
    <source>
        <dbReference type="EMBL" id="MCX2973845.1"/>
    </source>
</evidence>
<proteinExistence type="predicted"/>
<keyword evidence="1" id="KW-0472">Membrane</keyword>
<protein>
    <recommendedName>
        <fullName evidence="4">GGDEF domain-containing protein</fullName>
    </recommendedName>
</protein>
<keyword evidence="3" id="KW-1185">Reference proteome</keyword>
<organism evidence="2 3">
    <name type="scientific">Candidatus Seongchinamella marina</name>
    <dbReference type="NCBI Taxonomy" id="2518990"/>
    <lineage>
        <taxon>Bacteria</taxon>
        <taxon>Pseudomonadati</taxon>
        <taxon>Pseudomonadota</taxon>
        <taxon>Gammaproteobacteria</taxon>
        <taxon>Cellvibrionales</taxon>
        <taxon>Halieaceae</taxon>
        <taxon>Seongchinamella</taxon>
    </lineage>
</organism>
<dbReference type="Proteomes" id="UP001143307">
    <property type="component" value="Unassembled WGS sequence"/>
</dbReference>
<feature type="transmembrane region" description="Helical" evidence="1">
    <location>
        <begin position="142"/>
        <end position="164"/>
    </location>
</feature>
<evidence type="ECO:0000313" key="3">
    <source>
        <dbReference type="Proteomes" id="UP001143307"/>
    </source>
</evidence>
<keyword evidence="1" id="KW-1133">Transmembrane helix</keyword>
<accession>A0ABT3SVA3</accession>
<comment type="caution">
    <text evidence="2">The sequence shown here is derived from an EMBL/GenBank/DDBJ whole genome shotgun (WGS) entry which is preliminary data.</text>
</comment>
<dbReference type="RefSeq" id="WP_279252689.1">
    <property type="nucleotide sequence ID" value="NZ_SHNP01000003.1"/>
</dbReference>
<sequence>MLNRFHNAPLSQQIATLAAILCLLVSLALVILGAISSKHLQNQQQLEFGNALAHQIARRVSVALETGDLLSITASLQRFVETSSAEKVTIFDVEGKTLGEAGHSSGQYLSQHRASVRIESDIAGEVLVTVSAASSAAAHQRFVLSLLGLSILLSLTVYGVGLQLGRRLGNRVSKLASTLALDETPASGNSPNELSLLESRVASLPMDLLRTRNDIEAREENYRSTAVLHLHLDSLADYVDTLDEQSLQRYTDRLHQVVYASSGFYGGDLHVSRQFALTVYFSGPNNAGSAAFRAASCAWLVQAVSGELEQVMPLSMKISMAISQSELGMGDSKDIYPGLYMQHTLDELQTVCASKPPKLLLSPTVREDTDIEGRLQLQATEVMDYWMLESFAGPYQDLLERQLRLILKRLMDPALI</sequence>
<name>A0ABT3SVA3_9GAMM</name>